<dbReference type="AlphaFoldDB" id="A0AAD8TU05"/>
<evidence type="ECO:0000259" key="1">
    <source>
        <dbReference type="Pfam" id="PF20241"/>
    </source>
</evidence>
<dbReference type="PANTHER" id="PTHR33065">
    <property type="entry name" value="OS07G0486400 PROTEIN"/>
    <property type="match status" value="1"/>
</dbReference>
<dbReference type="Proteomes" id="UP001231189">
    <property type="component" value="Unassembled WGS sequence"/>
</dbReference>
<accession>A0AAD8TU05</accession>
<name>A0AAD8TU05_LOLMU</name>
<feature type="domain" description="DUF6598" evidence="1">
    <location>
        <begin position="80"/>
        <end position="323"/>
    </location>
</feature>
<evidence type="ECO:0000313" key="3">
    <source>
        <dbReference type="Proteomes" id="UP001231189"/>
    </source>
</evidence>
<proteinExistence type="predicted"/>
<keyword evidence="3" id="KW-1185">Reference proteome</keyword>
<protein>
    <recommendedName>
        <fullName evidence="1">DUF6598 domain-containing protein</fullName>
    </recommendedName>
</protein>
<gene>
    <name evidence="2" type="ORF">QYE76_009918</name>
</gene>
<comment type="caution">
    <text evidence="2">The sequence shown here is derived from an EMBL/GenBank/DDBJ whole genome shotgun (WGS) entry which is preliminary data.</text>
</comment>
<dbReference type="InterPro" id="IPR046533">
    <property type="entry name" value="DUF6598"/>
</dbReference>
<evidence type="ECO:0000313" key="2">
    <source>
        <dbReference type="EMBL" id="KAK1693221.1"/>
    </source>
</evidence>
<reference evidence="2" key="1">
    <citation type="submission" date="2023-07" db="EMBL/GenBank/DDBJ databases">
        <title>A chromosome-level genome assembly of Lolium multiflorum.</title>
        <authorList>
            <person name="Chen Y."/>
            <person name="Copetti D."/>
            <person name="Kolliker R."/>
            <person name="Studer B."/>
        </authorList>
    </citation>
    <scope>NUCLEOTIDE SEQUENCE</scope>
    <source>
        <strain evidence="2">02402/16</strain>
        <tissue evidence="2">Leaf</tissue>
    </source>
</reference>
<organism evidence="2 3">
    <name type="scientific">Lolium multiflorum</name>
    <name type="common">Italian ryegrass</name>
    <name type="synonym">Lolium perenne subsp. multiflorum</name>
    <dbReference type="NCBI Taxonomy" id="4521"/>
    <lineage>
        <taxon>Eukaryota</taxon>
        <taxon>Viridiplantae</taxon>
        <taxon>Streptophyta</taxon>
        <taxon>Embryophyta</taxon>
        <taxon>Tracheophyta</taxon>
        <taxon>Spermatophyta</taxon>
        <taxon>Magnoliopsida</taxon>
        <taxon>Liliopsida</taxon>
        <taxon>Poales</taxon>
        <taxon>Poaceae</taxon>
        <taxon>BOP clade</taxon>
        <taxon>Pooideae</taxon>
        <taxon>Poodae</taxon>
        <taxon>Poeae</taxon>
        <taxon>Poeae Chloroplast Group 2 (Poeae type)</taxon>
        <taxon>Loliodinae</taxon>
        <taxon>Loliinae</taxon>
        <taxon>Lolium</taxon>
    </lineage>
</organism>
<dbReference type="PANTHER" id="PTHR33065:SF61">
    <property type="entry name" value="EXPRESSED PROTEIN"/>
    <property type="match status" value="1"/>
</dbReference>
<dbReference type="EMBL" id="JAUUTY010000001">
    <property type="protein sequence ID" value="KAK1693221.1"/>
    <property type="molecule type" value="Genomic_DNA"/>
</dbReference>
<sequence length="327" mass="36397">MSIAMTDEETEQSTIMAEAQEEVRTMNAQERRSAEGYWCYNKDNSDPKAIHAGLYFTCKPWKNDDITRTPHGAFICGSDSLQICSIKVASIRGGLRWPLQVFGMVTVRDVFELNHNHNIVFARARSNCQTIAEEHPYLELTGPSRAVLICFDPGNIEIVLKAKGATESEDRDLSFLVLPLSTRIYCPYDEDYTSKHSTLKLTFHHVSKAVQATISVRLIGGSPWPDGFQGVLTASIIRDVEVHLLAFGDDKLPLVADDGTIKLSRRVVSVRRCDGELKVSILVAHYDKDEQVAIRDDIVFTPKGYGTSCGVLNVGARKMQVTVSWCA</sequence>
<dbReference type="Pfam" id="PF20241">
    <property type="entry name" value="DUF6598"/>
    <property type="match status" value="1"/>
</dbReference>